<reference evidence="1 2" key="3">
    <citation type="journal article" date="2013" name="Rice">
        <title>Improvement of the Oryza sativa Nipponbare reference genome using next generation sequence and optical map data.</title>
        <authorList>
            <person name="Kawahara Y."/>
            <person name="de la Bastide M."/>
            <person name="Hamilton J.P."/>
            <person name="Kanamori H."/>
            <person name="McCombie W.R."/>
            <person name="Ouyang S."/>
            <person name="Schwartz D.C."/>
            <person name="Tanaka T."/>
            <person name="Wu J."/>
            <person name="Zhou S."/>
            <person name="Childs K.L."/>
            <person name="Davidson R.M."/>
            <person name="Lin H."/>
            <person name="Quesada-Ocampo L."/>
            <person name="Vaillancourt B."/>
            <person name="Sakai H."/>
            <person name="Lee S.S."/>
            <person name="Kim J."/>
            <person name="Numa H."/>
            <person name="Itoh T."/>
            <person name="Buell C.R."/>
            <person name="Matsumoto T."/>
        </authorList>
    </citation>
    <scope>NUCLEOTIDE SEQUENCE [LARGE SCALE GENOMIC DNA]</scope>
    <source>
        <strain evidence="2">cv. Nipponbare</strain>
    </source>
</reference>
<accession>A0A0P0Y162</accession>
<sequence>MSLCETHVLSGRWAEAWQLTRGEPETRRRLALVSLEDQVGRHDQGDRGSARITSRARIMRVCLLLAPAAGVAAAILDGHACC</sequence>
<reference evidence="1 2" key="2">
    <citation type="journal article" date="2013" name="Plant Cell Physiol.">
        <title>Rice Annotation Project Database (RAP-DB): an integrative and interactive database for rice genomics.</title>
        <authorList>
            <person name="Sakai H."/>
            <person name="Lee S.S."/>
            <person name="Tanaka T."/>
            <person name="Numa H."/>
            <person name="Kim J."/>
            <person name="Kawahara Y."/>
            <person name="Wakimoto H."/>
            <person name="Yang C.C."/>
            <person name="Iwamoto M."/>
            <person name="Abe T."/>
            <person name="Yamada Y."/>
            <person name="Muto A."/>
            <person name="Inokuchi H."/>
            <person name="Ikemura T."/>
            <person name="Matsumoto T."/>
            <person name="Sasaki T."/>
            <person name="Itoh T."/>
        </authorList>
    </citation>
    <scope>NUCLEOTIDE SEQUENCE [LARGE SCALE GENOMIC DNA]</scope>
    <source>
        <strain evidence="2">cv. Nipponbare</strain>
    </source>
</reference>
<dbReference type="Proteomes" id="UP000059680">
    <property type="component" value="Chromosome 11"/>
</dbReference>
<protein>
    <submittedName>
        <fullName evidence="1">Os11g0270250 protein</fullName>
    </submittedName>
</protein>
<dbReference type="AlphaFoldDB" id="A0A0P0Y162"/>
<evidence type="ECO:0000313" key="1">
    <source>
        <dbReference type="EMBL" id="BAT13557.1"/>
    </source>
</evidence>
<proteinExistence type="predicted"/>
<dbReference type="EMBL" id="AP014967">
    <property type="protein sequence ID" value="BAT13557.1"/>
    <property type="molecule type" value="Genomic_DNA"/>
</dbReference>
<dbReference type="PaxDb" id="39947-A0A0P0Y162"/>
<evidence type="ECO:0000313" key="2">
    <source>
        <dbReference type="Proteomes" id="UP000059680"/>
    </source>
</evidence>
<reference evidence="2" key="1">
    <citation type="journal article" date="2005" name="Nature">
        <title>The map-based sequence of the rice genome.</title>
        <authorList>
            <consortium name="International rice genome sequencing project (IRGSP)"/>
            <person name="Matsumoto T."/>
            <person name="Wu J."/>
            <person name="Kanamori H."/>
            <person name="Katayose Y."/>
            <person name="Fujisawa M."/>
            <person name="Namiki N."/>
            <person name="Mizuno H."/>
            <person name="Yamamoto K."/>
            <person name="Antonio B.A."/>
            <person name="Baba T."/>
            <person name="Sakata K."/>
            <person name="Nagamura Y."/>
            <person name="Aoki H."/>
            <person name="Arikawa K."/>
            <person name="Arita K."/>
            <person name="Bito T."/>
            <person name="Chiden Y."/>
            <person name="Fujitsuka N."/>
            <person name="Fukunaka R."/>
            <person name="Hamada M."/>
            <person name="Harada C."/>
            <person name="Hayashi A."/>
            <person name="Hijishita S."/>
            <person name="Honda M."/>
            <person name="Hosokawa S."/>
            <person name="Ichikawa Y."/>
            <person name="Idonuma A."/>
            <person name="Iijima M."/>
            <person name="Ikeda M."/>
            <person name="Ikeno M."/>
            <person name="Ito K."/>
            <person name="Ito S."/>
            <person name="Ito T."/>
            <person name="Ito Y."/>
            <person name="Ito Y."/>
            <person name="Iwabuchi A."/>
            <person name="Kamiya K."/>
            <person name="Karasawa W."/>
            <person name="Kurita K."/>
            <person name="Katagiri S."/>
            <person name="Kikuta A."/>
            <person name="Kobayashi H."/>
            <person name="Kobayashi N."/>
            <person name="Machita K."/>
            <person name="Maehara T."/>
            <person name="Masukawa M."/>
            <person name="Mizubayashi T."/>
            <person name="Mukai Y."/>
            <person name="Nagasaki H."/>
            <person name="Nagata Y."/>
            <person name="Naito S."/>
            <person name="Nakashima M."/>
            <person name="Nakama Y."/>
            <person name="Nakamichi Y."/>
            <person name="Nakamura M."/>
            <person name="Meguro A."/>
            <person name="Negishi M."/>
            <person name="Ohta I."/>
            <person name="Ohta T."/>
            <person name="Okamoto M."/>
            <person name="Ono N."/>
            <person name="Saji S."/>
            <person name="Sakaguchi M."/>
            <person name="Sakai K."/>
            <person name="Shibata M."/>
            <person name="Shimokawa T."/>
            <person name="Song J."/>
            <person name="Takazaki Y."/>
            <person name="Terasawa K."/>
            <person name="Tsugane M."/>
            <person name="Tsuji K."/>
            <person name="Ueda S."/>
            <person name="Waki K."/>
            <person name="Yamagata H."/>
            <person name="Yamamoto M."/>
            <person name="Yamamoto S."/>
            <person name="Yamane H."/>
            <person name="Yoshiki S."/>
            <person name="Yoshihara R."/>
            <person name="Yukawa K."/>
            <person name="Zhong H."/>
            <person name="Yano M."/>
            <person name="Yuan Q."/>
            <person name="Ouyang S."/>
            <person name="Liu J."/>
            <person name="Jones K.M."/>
            <person name="Gansberger K."/>
            <person name="Moffat K."/>
            <person name="Hill J."/>
            <person name="Bera J."/>
            <person name="Fadrosh D."/>
            <person name="Jin S."/>
            <person name="Johri S."/>
            <person name="Kim M."/>
            <person name="Overton L."/>
            <person name="Reardon M."/>
            <person name="Tsitrin T."/>
            <person name="Vuong H."/>
            <person name="Weaver B."/>
            <person name="Ciecko A."/>
            <person name="Tallon L."/>
            <person name="Jackson J."/>
            <person name="Pai G."/>
            <person name="Aken S.V."/>
            <person name="Utterback T."/>
            <person name="Reidmuller S."/>
            <person name="Feldblyum T."/>
            <person name="Hsiao J."/>
            <person name="Zismann V."/>
            <person name="Iobst S."/>
            <person name="de Vazeille A.R."/>
            <person name="Buell C.R."/>
            <person name="Ying K."/>
            <person name="Li Y."/>
            <person name="Lu T."/>
            <person name="Huang Y."/>
            <person name="Zhao Q."/>
            <person name="Feng Q."/>
            <person name="Zhang L."/>
            <person name="Zhu J."/>
            <person name="Weng Q."/>
            <person name="Mu J."/>
            <person name="Lu Y."/>
            <person name="Fan D."/>
            <person name="Liu Y."/>
            <person name="Guan J."/>
            <person name="Zhang Y."/>
            <person name="Yu S."/>
            <person name="Liu X."/>
            <person name="Zhang Y."/>
            <person name="Hong G."/>
            <person name="Han B."/>
            <person name="Choisne N."/>
            <person name="Demange N."/>
            <person name="Orjeda G."/>
            <person name="Samain S."/>
            <person name="Cattolico L."/>
            <person name="Pelletier E."/>
            <person name="Couloux A."/>
            <person name="Segurens B."/>
            <person name="Wincker P."/>
            <person name="D'Hont A."/>
            <person name="Scarpelli C."/>
            <person name="Weissenbach J."/>
            <person name="Salanoubat M."/>
            <person name="Quetier F."/>
            <person name="Yu Y."/>
            <person name="Kim H.R."/>
            <person name="Rambo T."/>
            <person name="Currie J."/>
            <person name="Collura K."/>
            <person name="Luo M."/>
            <person name="Yang T."/>
            <person name="Ammiraju J.S.S."/>
            <person name="Engler F."/>
            <person name="Soderlund C."/>
            <person name="Wing R.A."/>
            <person name="Palmer L.E."/>
            <person name="de la Bastide M."/>
            <person name="Spiegel L."/>
            <person name="Nascimento L."/>
            <person name="Zutavern T."/>
            <person name="O'Shaughnessy A."/>
            <person name="Dike S."/>
            <person name="Dedhia N."/>
            <person name="Preston R."/>
            <person name="Balija V."/>
            <person name="McCombie W.R."/>
            <person name="Chow T."/>
            <person name="Chen H."/>
            <person name="Chung M."/>
            <person name="Chen C."/>
            <person name="Shaw J."/>
            <person name="Wu H."/>
            <person name="Hsiao K."/>
            <person name="Chao Y."/>
            <person name="Chu M."/>
            <person name="Cheng C."/>
            <person name="Hour A."/>
            <person name="Lee P."/>
            <person name="Lin S."/>
            <person name="Lin Y."/>
            <person name="Liou J."/>
            <person name="Liu S."/>
            <person name="Hsing Y."/>
            <person name="Raghuvanshi S."/>
            <person name="Mohanty A."/>
            <person name="Bharti A.K."/>
            <person name="Gaur A."/>
            <person name="Gupta V."/>
            <person name="Kumar D."/>
            <person name="Ravi V."/>
            <person name="Vij S."/>
            <person name="Kapur A."/>
            <person name="Khurana P."/>
            <person name="Khurana P."/>
            <person name="Khurana J.P."/>
            <person name="Tyagi A.K."/>
            <person name="Gaikwad K."/>
            <person name="Singh A."/>
            <person name="Dalal V."/>
            <person name="Srivastava S."/>
            <person name="Dixit A."/>
            <person name="Pal A.K."/>
            <person name="Ghazi I.A."/>
            <person name="Yadav M."/>
            <person name="Pandit A."/>
            <person name="Bhargava A."/>
            <person name="Sureshbabu K."/>
            <person name="Batra K."/>
            <person name="Sharma T.R."/>
            <person name="Mohapatra T."/>
            <person name="Singh N.K."/>
            <person name="Messing J."/>
            <person name="Nelson A.B."/>
            <person name="Fuks G."/>
            <person name="Kavchok S."/>
            <person name="Keizer G."/>
            <person name="Linton E."/>
            <person name="Llaca V."/>
            <person name="Song R."/>
            <person name="Tanyolac B."/>
            <person name="Young S."/>
            <person name="Ho-Il K."/>
            <person name="Hahn J.H."/>
            <person name="Sangsakoo G."/>
            <person name="Vanavichit A."/>
            <person name="de Mattos Luiz.A.T."/>
            <person name="Zimmer P.D."/>
            <person name="Malone G."/>
            <person name="Dellagostin O."/>
            <person name="de Oliveira A.C."/>
            <person name="Bevan M."/>
            <person name="Bancroft I."/>
            <person name="Minx P."/>
            <person name="Cordum H."/>
            <person name="Wilson R."/>
            <person name="Cheng Z."/>
            <person name="Jin W."/>
            <person name="Jiang J."/>
            <person name="Leong S.A."/>
            <person name="Iwama H."/>
            <person name="Gojobori T."/>
            <person name="Itoh T."/>
            <person name="Niimura Y."/>
            <person name="Fujii Y."/>
            <person name="Habara T."/>
            <person name="Sakai H."/>
            <person name="Sato Y."/>
            <person name="Wilson G."/>
            <person name="Kumar K."/>
            <person name="McCouch S."/>
            <person name="Juretic N."/>
            <person name="Hoen D."/>
            <person name="Wright S."/>
            <person name="Bruskiewich R."/>
            <person name="Bureau T."/>
            <person name="Miyao A."/>
            <person name="Hirochika H."/>
            <person name="Nishikawa T."/>
            <person name="Kadowaki K."/>
            <person name="Sugiura M."/>
            <person name="Burr B."/>
            <person name="Sasaki T."/>
        </authorList>
    </citation>
    <scope>NUCLEOTIDE SEQUENCE [LARGE SCALE GENOMIC DNA]</scope>
    <source>
        <strain evidence="2">cv. Nipponbare</strain>
    </source>
</reference>
<name>A0A0P0Y162_ORYSJ</name>
<gene>
    <name evidence="1" type="ordered locus">Os11g0270250</name>
    <name evidence="1" type="ORF">OSNPB_110270250</name>
</gene>
<dbReference type="InParanoid" id="A0A0P0Y162"/>
<keyword evidence="2" id="KW-1185">Reference proteome</keyword>
<organism evidence="1 2">
    <name type="scientific">Oryza sativa subsp. japonica</name>
    <name type="common">Rice</name>
    <dbReference type="NCBI Taxonomy" id="39947"/>
    <lineage>
        <taxon>Eukaryota</taxon>
        <taxon>Viridiplantae</taxon>
        <taxon>Streptophyta</taxon>
        <taxon>Embryophyta</taxon>
        <taxon>Tracheophyta</taxon>
        <taxon>Spermatophyta</taxon>
        <taxon>Magnoliopsida</taxon>
        <taxon>Liliopsida</taxon>
        <taxon>Poales</taxon>
        <taxon>Poaceae</taxon>
        <taxon>BOP clade</taxon>
        <taxon>Oryzoideae</taxon>
        <taxon>Oryzeae</taxon>
        <taxon>Oryzinae</taxon>
        <taxon>Oryza</taxon>
        <taxon>Oryza sativa</taxon>
    </lineage>
</organism>